<dbReference type="Gene3D" id="3.30.950.10">
    <property type="entry name" value="Methyltransferase, Cobalt-precorrin-4 Transmethylase, Domain 2"/>
    <property type="match status" value="1"/>
</dbReference>
<dbReference type="HAMAP" id="MF_01877">
    <property type="entry name" value="16SrRNA_methyltr_I"/>
    <property type="match status" value="1"/>
</dbReference>
<dbReference type="InterPro" id="IPR000878">
    <property type="entry name" value="4pyrrol_Mease"/>
</dbReference>
<name>A0A6J7IH77_9ZZZZ</name>
<dbReference type="FunFam" id="3.30.950.10:FF:000002">
    <property type="entry name" value="Ribosomal RNA small subunit methyltransferase I"/>
    <property type="match status" value="1"/>
</dbReference>
<accession>A0A6J7IH77</accession>
<evidence type="ECO:0000313" key="7">
    <source>
        <dbReference type="EMBL" id="CAB4929936.1"/>
    </source>
</evidence>
<feature type="domain" description="Tetrapyrrole methylase" evidence="6">
    <location>
        <begin position="3"/>
        <end position="203"/>
    </location>
</feature>
<dbReference type="InterPro" id="IPR014777">
    <property type="entry name" value="4pyrrole_Mease_sub1"/>
</dbReference>
<proteinExistence type="inferred from homology"/>
<dbReference type="InterPro" id="IPR008189">
    <property type="entry name" value="rRNA_ssu_MeTfrase_I"/>
</dbReference>
<dbReference type="GO" id="GO:0008168">
    <property type="term" value="F:methyltransferase activity"/>
    <property type="evidence" value="ECO:0007669"/>
    <property type="project" value="UniProtKB-KW"/>
</dbReference>
<dbReference type="GO" id="GO:0006364">
    <property type="term" value="P:rRNA processing"/>
    <property type="evidence" value="ECO:0007669"/>
    <property type="project" value="UniProtKB-KW"/>
</dbReference>
<gene>
    <name evidence="7" type="ORF">UFOPK3774_00005</name>
    <name evidence="8" type="ORF">UFOPK4049_00295</name>
</gene>
<dbReference type="EMBL" id="CAFBNG010000001">
    <property type="protein sequence ID" value="CAB4929936.1"/>
    <property type="molecule type" value="Genomic_DNA"/>
</dbReference>
<keyword evidence="4" id="KW-0808">Transferase</keyword>
<dbReference type="SUPFAM" id="SSF53790">
    <property type="entry name" value="Tetrapyrrole methylase"/>
    <property type="match status" value="1"/>
</dbReference>
<dbReference type="AlphaFoldDB" id="A0A6J7IH77"/>
<dbReference type="Pfam" id="PF00590">
    <property type="entry name" value="TP_methylase"/>
    <property type="match status" value="1"/>
</dbReference>
<dbReference type="InterPro" id="IPR014776">
    <property type="entry name" value="4pyrrole_Mease_sub2"/>
</dbReference>
<dbReference type="Gene3D" id="3.40.1010.10">
    <property type="entry name" value="Cobalt-precorrin-4 Transmethylase, Domain 1"/>
    <property type="match status" value="1"/>
</dbReference>
<sequence length="283" mass="30372">MPLLIAATPLGNPADASARLIAAIASAQIIAAEDSRRFHRLASDLDVKFSATIISFFEGNEEERTSEVLSLLKEGKEVLLISDAGMPTISDPGFKLIRAAIGEGIALTVLPGPSAVTTAIALSGFPTDRFAFEGFAPRTSGAREKFYETLRFESRTTVFFEAPHRLVDSLATAEKVLGSVREICICRELTKQYEEIVRMSLGAAVKWSQSKEILGEITIVLAGVAEIAQAKSEAEIVARVKSLESVGMERKAAISAVADELGIPKRLIFDAMVAAKSTESDLN</sequence>
<evidence type="ECO:0000259" key="6">
    <source>
        <dbReference type="Pfam" id="PF00590"/>
    </source>
</evidence>
<dbReference type="InterPro" id="IPR018063">
    <property type="entry name" value="SAM_MeTrfase_RsmI_CS"/>
</dbReference>
<evidence type="ECO:0000256" key="3">
    <source>
        <dbReference type="ARBA" id="ARBA00022603"/>
    </source>
</evidence>
<dbReference type="PANTHER" id="PTHR46111">
    <property type="entry name" value="RIBOSOMAL RNA SMALL SUBUNIT METHYLTRANSFERASE I"/>
    <property type="match status" value="1"/>
</dbReference>
<evidence type="ECO:0000256" key="4">
    <source>
        <dbReference type="ARBA" id="ARBA00022679"/>
    </source>
</evidence>
<dbReference type="InterPro" id="IPR035996">
    <property type="entry name" value="4pyrrol_Methylase_sf"/>
</dbReference>
<reference evidence="7" key="1">
    <citation type="submission" date="2020-05" db="EMBL/GenBank/DDBJ databases">
        <authorList>
            <person name="Chiriac C."/>
            <person name="Salcher M."/>
            <person name="Ghai R."/>
            <person name="Kavagutti S V."/>
        </authorList>
    </citation>
    <scope>NUCLEOTIDE SEQUENCE</scope>
</reference>
<keyword evidence="2" id="KW-0698">rRNA processing</keyword>
<dbReference type="PIRSF" id="PIRSF005917">
    <property type="entry name" value="MTase_YraL"/>
    <property type="match status" value="1"/>
</dbReference>
<dbReference type="NCBIfam" id="TIGR00096">
    <property type="entry name" value="16S rRNA (cytidine(1402)-2'-O)-methyltransferase"/>
    <property type="match status" value="1"/>
</dbReference>
<keyword evidence="5" id="KW-0949">S-adenosyl-L-methionine</keyword>
<protein>
    <submittedName>
        <fullName evidence="7">Unannotated protein</fullName>
    </submittedName>
</protein>
<evidence type="ECO:0000256" key="2">
    <source>
        <dbReference type="ARBA" id="ARBA00022552"/>
    </source>
</evidence>
<organism evidence="7">
    <name type="scientific">freshwater metagenome</name>
    <dbReference type="NCBI Taxonomy" id="449393"/>
    <lineage>
        <taxon>unclassified sequences</taxon>
        <taxon>metagenomes</taxon>
        <taxon>ecological metagenomes</taxon>
    </lineage>
</organism>
<keyword evidence="3" id="KW-0489">Methyltransferase</keyword>
<dbReference type="EMBL" id="CAFBPB010000024">
    <property type="protein sequence ID" value="CAB4998722.1"/>
    <property type="molecule type" value="Genomic_DNA"/>
</dbReference>
<dbReference type="PROSITE" id="PS01296">
    <property type="entry name" value="RSMI"/>
    <property type="match status" value="1"/>
</dbReference>
<dbReference type="GO" id="GO:0032259">
    <property type="term" value="P:methylation"/>
    <property type="evidence" value="ECO:0007669"/>
    <property type="project" value="UniProtKB-KW"/>
</dbReference>
<evidence type="ECO:0000313" key="8">
    <source>
        <dbReference type="EMBL" id="CAB4998722.1"/>
    </source>
</evidence>
<keyword evidence="1" id="KW-0963">Cytoplasm</keyword>
<evidence type="ECO:0000256" key="5">
    <source>
        <dbReference type="ARBA" id="ARBA00022691"/>
    </source>
</evidence>
<dbReference type="CDD" id="cd11648">
    <property type="entry name" value="RsmI"/>
    <property type="match status" value="1"/>
</dbReference>
<evidence type="ECO:0000256" key="1">
    <source>
        <dbReference type="ARBA" id="ARBA00022490"/>
    </source>
</evidence>
<dbReference type="PANTHER" id="PTHR46111:SF1">
    <property type="entry name" value="RIBOSOMAL RNA SMALL SUBUNIT METHYLTRANSFERASE I"/>
    <property type="match status" value="1"/>
</dbReference>